<proteinExistence type="predicted"/>
<sequence>MLTTLLPLLCLLLLPGWAFCSHEASDGLRNLHMLQISYFRDPYQVWHRGNASLGGLTTHVLEGLGSNVTIRQLQPLQEPESWMHTEDSLKTYLHQFNSLVLLVHHERRLTFPLIIRCFLGCELPPEGSTARVFFEVSVNGSSFVHFQPETALWVAGPQAPSRVVTYTLQQLNAYNRTRYELREFLQDTCVQYVQEHTTVNNSKGMMGSGMGLCAVGWVPGKWVDLKDAYLEQRKSQGWGVGTEYTQLMSLGEVAPFLWGRSPLVFDLNHGLLGGMFFRLILCMFCREPNRPLLHLAGPGCPGGQFHHCWCGCRHLPVHRWTAVLIALQTPLKKGWTDGG</sequence>
<dbReference type="InterPro" id="IPR011161">
    <property type="entry name" value="MHC_I-like_Ag-recog"/>
</dbReference>
<name>A0A667GEE6_LYNCA</name>
<feature type="signal peptide" evidence="2">
    <location>
        <begin position="1"/>
        <end position="20"/>
    </location>
</feature>
<evidence type="ECO:0000259" key="3">
    <source>
        <dbReference type="Pfam" id="PF16497"/>
    </source>
</evidence>
<keyword evidence="2" id="KW-0732">Signal</keyword>
<keyword evidence="5" id="KW-1185">Reference proteome</keyword>
<evidence type="ECO:0000313" key="5">
    <source>
        <dbReference type="Proteomes" id="UP000472241"/>
    </source>
</evidence>
<dbReference type="InterPro" id="IPR037055">
    <property type="entry name" value="MHC_I-like_Ag-recog_sf"/>
</dbReference>
<feature type="chain" id="PRO_5025333159" evidence="2">
    <location>
        <begin position="21"/>
        <end position="339"/>
    </location>
</feature>
<dbReference type="SUPFAM" id="SSF54452">
    <property type="entry name" value="MHC antigen-recognition domain"/>
    <property type="match status" value="1"/>
</dbReference>
<dbReference type="AlphaFoldDB" id="A0A667GEE6"/>
<dbReference type="GO" id="GO:0050819">
    <property type="term" value="P:negative regulation of coagulation"/>
    <property type="evidence" value="ECO:0007669"/>
    <property type="project" value="TreeGrafter"/>
</dbReference>
<dbReference type="InterPro" id="IPR011162">
    <property type="entry name" value="MHC_I/II-like_Ag-recog"/>
</dbReference>
<reference evidence="4" key="2">
    <citation type="submission" date="2025-09" db="UniProtKB">
        <authorList>
            <consortium name="Ensembl"/>
        </authorList>
    </citation>
    <scope>IDENTIFICATION</scope>
</reference>
<dbReference type="Gene3D" id="3.30.500.10">
    <property type="entry name" value="MHC class I-like antigen recognition-like"/>
    <property type="match status" value="1"/>
</dbReference>
<dbReference type="PANTHER" id="PTHR15349:SF0">
    <property type="entry name" value="ENDOTHELIAL PROTEIN C RECEPTOR"/>
    <property type="match status" value="1"/>
</dbReference>
<evidence type="ECO:0000313" key="4">
    <source>
        <dbReference type="Ensembl" id="ENSLCNP00005005462.1"/>
    </source>
</evidence>
<reference evidence="4" key="1">
    <citation type="submission" date="2025-08" db="UniProtKB">
        <authorList>
            <consortium name="Ensembl"/>
        </authorList>
    </citation>
    <scope>IDENTIFICATION</scope>
</reference>
<gene>
    <name evidence="4" type="primary">PROCR</name>
</gene>
<dbReference type="GO" id="GO:0005615">
    <property type="term" value="C:extracellular space"/>
    <property type="evidence" value="ECO:0007669"/>
    <property type="project" value="TreeGrafter"/>
</dbReference>
<dbReference type="PANTHER" id="PTHR15349">
    <property type="entry name" value="ENDOTHELIAL PROTEIN C RECEPTOR"/>
    <property type="match status" value="1"/>
</dbReference>
<accession>A0A667GEE6</accession>
<organism evidence="4 5">
    <name type="scientific">Lynx canadensis</name>
    <name type="common">Canada lynx</name>
    <name type="synonym">Felis canadensis</name>
    <dbReference type="NCBI Taxonomy" id="61383"/>
    <lineage>
        <taxon>Eukaryota</taxon>
        <taxon>Metazoa</taxon>
        <taxon>Chordata</taxon>
        <taxon>Craniata</taxon>
        <taxon>Vertebrata</taxon>
        <taxon>Euteleostomi</taxon>
        <taxon>Mammalia</taxon>
        <taxon>Eutheria</taxon>
        <taxon>Laurasiatheria</taxon>
        <taxon>Carnivora</taxon>
        <taxon>Feliformia</taxon>
        <taxon>Felidae</taxon>
        <taxon>Felinae</taxon>
        <taxon>Lynx</taxon>
    </lineage>
</organism>
<protein>
    <submittedName>
        <fullName evidence="4">Protein C receptor</fullName>
    </submittedName>
</protein>
<evidence type="ECO:0000256" key="2">
    <source>
        <dbReference type="SAM" id="SignalP"/>
    </source>
</evidence>
<dbReference type="GO" id="GO:0038023">
    <property type="term" value="F:signaling receptor activity"/>
    <property type="evidence" value="ECO:0007669"/>
    <property type="project" value="InterPro"/>
</dbReference>
<feature type="domain" description="MHC class I-like antigen recognition-like" evidence="3">
    <location>
        <begin position="8"/>
        <end position="194"/>
    </location>
</feature>
<evidence type="ECO:0000256" key="1">
    <source>
        <dbReference type="ARBA" id="ARBA00023180"/>
    </source>
</evidence>
<dbReference type="Pfam" id="PF16497">
    <property type="entry name" value="MHC_I_3"/>
    <property type="match status" value="1"/>
</dbReference>
<dbReference type="Ensembl" id="ENSLCNT00005006160.1">
    <property type="protein sequence ID" value="ENSLCNP00005005462.1"/>
    <property type="gene ID" value="ENSLCNG00005003665.1"/>
</dbReference>
<dbReference type="Proteomes" id="UP000472241">
    <property type="component" value="Unplaced"/>
</dbReference>
<dbReference type="InterPro" id="IPR015669">
    <property type="entry name" value="Endothetial_C_recpt"/>
</dbReference>
<keyword evidence="1" id="KW-0325">Glycoprotein</keyword>